<feature type="transmembrane region" description="Helical" evidence="4">
    <location>
        <begin position="227"/>
        <end position="249"/>
    </location>
</feature>
<evidence type="ECO:0000313" key="7">
    <source>
        <dbReference type="EMBL" id="KAL1249093.1"/>
    </source>
</evidence>
<dbReference type="EMBL" id="JAYMGO010000024">
    <property type="protein sequence ID" value="KAL1249093.1"/>
    <property type="molecule type" value="Genomic_DNA"/>
</dbReference>
<reference evidence="7 8" key="1">
    <citation type="submission" date="2023-09" db="EMBL/GenBank/DDBJ databases">
        <authorList>
            <person name="Wang M."/>
        </authorList>
    </citation>
    <scope>NUCLEOTIDE SEQUENCE [LARGE SCALE GENOMIC DNA]</scope>
    <source>
        <strain evidence="7">GT-2023</strain>
        <tissue evidence="7">Liver</tissue>
    </source>
</reference>
<dbReference type="PANTHER" id="PTHR11860:SF87">
    <property type="entry name" value="CMRF35-LIKE MOLECULE 8"/>
    <property type="match status" value="1"/>
</dbReference>
<keyword evidence="8" id="KW-1185">Reference proteome</keyword>
<evidence type="ECO:0000256" key="5">
    <source>
        <dbReference type="SAM" id="SignalP"/>
    </source>
</evidence>
<protein>
    <recommendedName>
        <fullName evidence="6">Ig-like domain-containing protein</fullName>
    </recommendedName>
</protein>
<evidence type="ECO:0000256" key="2">
    <source>
        <dbReference type="ARBA" id="ARBA00022692"/>
    </source>
</evidence>
<dbReference type="SUPFAM" id="SSF48726">
    <property type="entry name" value="Immunoglobulin"/>
    <property type="match status" value="2"/>
</dbReference>
<keyword evidence="4" id="KW-1133">Transmembrane helix</keyword>
<comment type="caution">
    <text evidence="7">The sequence shown here is derived from an EMBL/GenBank/DDBJ whole genome shotgun (WGS) entry which is preliminary data.</text>
</comment>
<feature type="domain" description="Ig-like" evidence="6">
    <location>
        <begin position="33"/>
        <end position="115"/>
    </location>
</feature>
<dbReference type="PANTHER" id="PTHR11860">
    <property type="entry name" value="POLYMERIC-IMMUNOGLOBULIN RECEPTOR"/>
    <property type="match status" value="1"/>
</dbReference>
<evidence type="ECO:0000256" key="3">
    <source>
        <dbReference type="ARBA" id="ARBA00023136"/>
    </source>
</evidence>
<dbReference type="SMART" id="SM00409">
    <property type="entry name" value="IG"/>
    <property type="match status" value="2"/>
</dbReference>
<comment type="subcellular location">
    <subcellularLocation>
        <location evidence="1">Membrane</location>
    </subcellularLocation>
</comment>
<dbReference type="InterPro" id="IPR007110">
    <property type="entry name" value="Ig-like_dom"/>
</dbReference>
<sequence length="344" mass="38585">MMMETLLLLFLLKHASGTSGIRTVKKISVQKQQTIAIPCLYDQKYINYTKYMGYGSFWLFSGSVSHSRLSIVDNQREHFFTVTLREAEVSDSGSYWCAVTLSGNDDGTRLYLEVTEAEAGLRVSSQNVSGYEGGNITIRCYGASQWCTIRGSCVGRDGGTIERTTVSDDGDALNVTIWQLQKEDRGWYYCSNKDSQMPVYVTVMDAQELIQFTNNSSNTPPAHTDSWFLWLLILGAMLPIIVCGAVMLIKAKNKRKQRGGSSNVYEGMNNQQLPKGTVKNNEVVCENLYEIMNGINKQNNQDILKSNEVACEDLYETMTGNKQNIQTATDNKSIYACMVRKEKV</sequence>
<evidence type="ECO:0000259" key="6">
    <source>
        <dbReference type="PROSITE" id="PS50835"/>
    </source>
</evidence>
<keyword evidence="2 4" id="KW-0812">Transmembrane</keyword>
<dbReference type="InterPro" id="IPR050671">
    <property type="entry name" value="CD300_family_receptors"/>
</dbReference>
<name>A0ABR3LC39_9TELE</name>
<evidence type="ECO:0000256" key="1">
    <source>
        <dbReference type="ARBA" id="ARBA00004370"/>
    </source>
</evidence>
<keyword evidence="5" id="KW-0732">Signal</keyword>
<dbReference type="InterPro" id="IPR013783">
    <property type="entry name" value="Ig-like_fold"/>
</dbReference>
<dbReference type="Gene3D" id="2.60.40.10">
    <property type="entry name" value="Immunoglobulins"/>
    <property type="match status" value="2"/>
</dbReference>
<gene>
    <name evidence="7" type="ORF">QQF64_022411</name>
</gene>
<keyword evidence="3 4" id="KW-0472">Membrane</keyword>
<dbReference type="PROSITE" id="PS50835">
    <property type="entry name" value="IG_LIKE"/>
    <property type="match status" value="1"/>
</dbReference>
<feature type="chain" id="PRO_5046381795" description="Ig-like domain-containing protein" evidence="5">
    <location>
        <begin position="18"/>
        <end position="344"/>
    </location>
</feature>
<dbReference type="InterPro" id="IPR003599">
    <property type="entry name" value="Ig_sub"/>
</dbReference>
<dbReference type="InterPro" id="IPR036179">
    <property type="entry name" value="Ig-like_dom_sf"/>
</dbReference>
<dbReference type="Proteomes" id="UP001558613">
    <property type="component" value="Unassembled WGS sequence"/>
</dbReference>
<evidence type="ECO:0000256" key="4">
    <source>
        <dbReference type="SAM" id="Phobius"/>
    </source>
</evidence>
<evidence type="ECO:0000313" key="8">
    <source>
        <dbReference type="Proteomes" id="UP001558613"/>
    </source>
</evidence>
<proteinExistence type="predicted"/>
<feature type="signal peptide" evidence="5">
    <location>
        <begin position="1"/>
        <end position="17"/>
    </location>
</feature>
<accession>A0ABR3LC39</accession>
<organism evidence="7 8">
    <name type="scientific">Cirrhinus molitorella</name>
    <name type="common">mud carp</name>
    <dbReference type="NCBI Taxonomy" id="172907"/>
    <lineage>
        <taxon>Eukaryota</taxon>
        <taxon>Metazoa</taxon>
        <taxon>Chordata</taxon>
        <taxon>Craniata</taxon>
        <taxon>Vertebrata</taxon>
        <taxon>Euteleostomi</taxon>
        <taxon>Actinopterygii</taxon>
        <taxon>Neopterygii</taxon>
        <taxon>Teleostei</taxon>
        <taxon>Ostariophysi</taxon>
        <taxon>Cypriniformes</taxon>
        <taxon>Cyprinidae</taxon>
        <taxon>Labeoninae</taxon>
        <taxon>Labeonini</taxon>
        <taxon>Cirrhinus</taxon>
    </lineage>
</organism>